<reference evidence="1 2" key="1">
    <citation type="submission" date="2019-07" db="EMBL/GenBank/DDBJ databases">
        <title>The draft genome sequence of Vibrio algivorus M1486.</title>
        <authorList>
            <person name="Meng X."/>
        </authorList>
    </citation>
    <scope>NUCLEOTIDE SEQUENCE [LARGE SCALE GENOMIC DNA]</scope>
    <source>
        <strain evidence="1 2">M1486</strain>
    </source>
</reference>
<dbReference type="EMBL" id="VMKJ01000070">
    <property type="protein sequence ID" value="TVO31736.1"/>
    <property type="molecule type" value="Genomic_DNA"/>
</dbReference>
<dbReference type="RefSeq" id="WP_144389242.1">
    <property type="nucleotide sequence ID" value="NZ_CANNCB010000077.1"/>
</dbReference>
<dbReference type="Proteomes" id="UP000319828">
    <property type="component" value="Unassembled WGS sequence"/>
</dbReference>
<evidence type="ECO:0000313" key="1">
    <source>
        <dbReference type="EMBL" id="TVO31736.1"/>
    </source>
</evidence>
<dbReference type="OrthoDB" id="5910606at2"/>
<accession>A0A557NTI9</accession>
<protein>
    <submittedName>
        <fullName evidence="1">Uncharacterized protein</fullName>
    </submittedName>
</protein>
<name>A0A557NTI9_9VIBR</name>
<organism evidence="1 2">
    <name type="scientific">Vibrio algivorus</name>
    <dbReference type="NCBI Taxonomy" id="1667024"/>
    <lineage>
        <taxon>Bacteria</taxon>
        <taxon>Pseudomonadati</taxon>
        <taxon>Pseudomonadota</taxon>
        <taxon>Gammaproteobacteria</taxon>
        <taxon>Vibrionales</taxon>
        <taxon>Vibrionaceae</taxon>
        <taxon>Vibrio</taxon>
    </lineage>
</organism>
<gene>
    <name evidence="1" type="ORF">FOF44_17745</name>
</gene>
<comment type="caution">
    <text evidence="1">The sequence shown here is derived from an EMBL/GenBank/DDBJ whole genome shotgun (WGS) entry which is preliminary data.</text>
</comment>
<proteinExistence type="predicted"/>
<dbReference type="AlphaFoldDB" id="A0A557NTI9"/>
<evidence type="ECO:0000313" key="2">
    <source>
        <dbReference type="Proteomes" id="UP000319828"/>
    </source>
</evidence>
<sequence>MNRFNQLKPSAMDWNSTLGQMIANTTTVAGLMTASPIFGPIGRLTGRGVAVSIAVGTALALMGQREPANPYVCYANPQALDEYHDIDE</sequence>